<comment type="cofactor">
    <cofactor evidence="3">
        <name>Zn(2+)</name>
        <dbReference type="ChEBI" id="CHEBI:29105"/>
    </cofactor>
    <text evidence="3">Binds 1 divalent metal cation per subunit.</text>
</comment>
<feature type="binding site" evidence="3">
    <location>
        <position position="120"/>
    </location>
    <ligand>
        <name>substrate</name>
    </ligand>
</feature>
<feature type="binding site" evidence="3">
    <location>
        <position position="148"/>
    </location>
    <ligand>
        <name>a divalent metal cation</name>
        <dbReference type="ChEBI" id="CHEBI:60240"/>
    </ligand>
</feature>
<evidence type="ECO:0000313" key="5">
    <source>
        <dbReference type="EMBL" id="MXY94555.1"/>
    </source>
</evidence>
<reference evidence="5" key="1">
    <citation type="submission" date="2019-09" db="EMBL/GenBank/DDBJ databases">
        <title>Characterisation of the sponge microbiome using genome-centric metagenomics.</title>
        <authorList>
            <person name="Engelberts J.P."/>
            <person name="Robbins S.J."/>
            <person name="De Goeij J.M."/>
            <person name="Aranda M."/>
            <person name="Bell S.C."/>
            <person name="Webster N.S."/>
        </authorList>
    </citation>
    <scope>NUCLEOTIDE SEQUENCE</scope>
    <source>
        <strain evidence="5">SB0664_bin_27</strain>
    </source>
</reference>
<dbReference type="PANTHER" id="PTHR10907">
    <property type="entry name" value="REGUCALCIN"/>
    <property type="match status" value="1"/>
</dbReference>
<dbReference type="InterPro" id="IPR005511">
    <property type="entry name" value="SMP-30"/>
</dbReference>
<evidence type="ECO:0000256" key="3">
    <source>
        <dbReference type="PIRSR" id="PIRSR605511-2"/>
    </source>
</evidence>
<keyword evidence="3" id="KW-0862">Zinc</keyword>
<proteinExistence type="inferred from homology"/>
<dbReference type="GO" id="GO:0019853">
    <property type="term" value="P:L-ascorbic acid biosynthetic process"/>
    <property type="evidence" value="ECO:0007669"/>
    <property type="project" value="TreeGrafter"/>
</dbReference>
<dbReference type="GO" id="GO:0005509">
    <property type="term" value="F:calcium ion binding"/>
    <property type="evidence" value="ECO:0007669"/>
    <property type="project" value="TreeGrafter"/>
</dbReference>
<dbReference type="GO" id="GO:0004341">
    <property type="term" value="F:gluconolactonase activity"/>
    <property type="evidence" value="ECO:0007669"/>
    <property type="project" value="TreeGrafter"/>
</dbReference>
<evidence type="ECO:0000256" key="2">
    <source>
        <dbReference type="PIRSR" id="PIRSR605511-1"/>
    </source>
</evidence>
<dbReference type="PRINTS" id="PR01790">
    <property type="entry name" value="SMP30FAMILY"/>
</dbReference>
<dbReference type="InterPro" id="IPR013658">
    <property type="entry name" value="SGL"/>
</dbReference>
<feature type="binding site" evidence="3">
    <location>
        <position position="100"/>
    </location>
    <ligand>
        <name>substrate</name>
    </ligand>
</feature>
<name>A0A6B0YWM1_9CHLR</name>
<sequence length="292" mass="31887">MSLSVDLLIDAHALVGEGPIWDADENVLWWVDIMSSKLYAYDPATGVNREWDVGQHVGTVVQRASGGLMLALKDGFAAFDPASGALEMLVDPESHLPDNRFNDGKCDPAGRFWAGTMAYDDQSDQGSVYRMDTDHSVHKMIEDIAISNGIIWSLDAKTMYYTDSFDYAIRAYDYDVETGSIRNERVVISFSEEVGFADGFTIDEEGMLWVAHYGASRVRRWNPDTATVLAEVVLPTSAITACAFGGPNLDQLYITSASFRMSDAEKAEQPHAGGLFVADPGVRGVASDKFGG</sequence>
<dbReference type="SUPFAM" id="SSF63829">
    <property type="entry name" value="Calcium-dependent phosphotriesterase"/>
    <property type="match status" value="1"/>
</dbReference>
<feature type="binding site" evidence="3">
    <location>
        <position position="102"/>
    </location>
    <ligand>
        <name>substrate</name>
    </ligand>
</feature>
<comment type="caution">
    <text evidence="5">The sequence shown here is derived from an EMBL/GenBank/DDBJ whole genome shotgun (WGS) entry which is preliminary data.</text>
</comment>
<feature type="binding site" evidence="3">
    <location>
        <position position="198"/>
    </location>
    <ligand>
        <name>a divalent metal cation</name>
        <dbReference type="ChEBI" id="CHEBI:60240"/>
    </ligand>
</feature>
<feature type="active site" description="Proton donor/acceptor" evidence="2">
    <location>
        <position position="198"/>
    </location>
</feature>
<dbReference type="Pfam" id="PF08450">
    <property type="entry name" value="SGL"/>
    <property type="match status" value="1"/>
</dbReference>
<evidence type="ECO:0000256" key="1">
    <source>
        <dbReference type="ARBA" id="ARBA00008853"/>
    </source>
</evidence>
<dbReference type="PANTHER" id="PTHR10907:SF47">
    <property type="entry name" value="REGUCALCIN"/>
    <property type="match status" value="1"/>
</dbReference>
<dbReference type="EMBL" id="VXRG01000115">
    <property type="protein sequence ID" value="MXY94555.1"/>
    <property type="molecule type" value="Genomic_DNA"/>
</dbReference>
<keyword evidence="3" id="KW-0479">Metal-binding</keyword>
<dbReference type="AlphaFoldDB" id="A0A6B0YWM1"/>
<organism evidence="5">
    <name type="scientific">Caldilineaceae bacterium SB0664_bin_27</name>
    <dbReference type="NCBI Taxonomy" id="2605260"/>
    <lineage>
        <taxon>Bacteria</taxon>
        <taxon>Bacillati</taxon>
        <taxon>Chloroflexota</taxon>
        <taxon>Caldilineae</taxon>
        <taxon>Caldilineales</taxon>
        <taxon>Caldilineaceae</taxon>
    </lineage>
</organism>
<protein>
    <submittedName>
        <fullName evidence="5">SMP-30/gluconolactonase/LRE family protein</fullName>
    </submittedName>
</protein>
<dbReference type="Gene3D" id="2.120.10.30">
    <property type="entry name" value="TolB, C-terminal domain"/>
    <property type="match status" value="1"/>
</dbReference>
<evidence type="ECO:0000259" key="4">
    <source>
        <dbReference type="Pfam" id="PF08450"/>
    </source>
</evidence>
<gene>
    <name evidence="5" type="ORF">F4Y42_14025</name>
</gene>
<comment type="similarity">
    <text evidence="1">Belongs to the SMP-30/CGR1 family.</text>
</comment>
<feature type="binding site" evidence="3">
    <location>
        <position position="17"/>
    </location>
    <ligand>
        <name>a divalent metal cation</name>
        <dbReference type="ChEBI" id="CHEBI:60240"/>
    </ligand>
</feature>
<accession>A0A6B0YWM1</accession>
<feature type="domain" description="SMP-30/Gluconolactonase/LRE-like region" evidence="4">
    <location>
        <begin position="15"/>
        <end position="258"/>
    </location>
</feature>
<dbReference type="InterPro" id="IPR011042">
    <property type="entry name" value="6-blade_b-propeller_TolB-like"/>
</dbReference>